<dbReference type="STRING" id="316067.Geob_0272"/>
<evidence type="ECO:0000256" key="1">
    <source>
        <dbReference type="ARBA" id="ARBA00022505"/>
    </source>
</evidence>
<keyword evidence="5" id="KW-1185">Reference proteome</keyword>
<name>B9M985_GEODF</name>
<organism evidence="4 5">
    <name type="scientific">Geotalea daltonii (strain DSM 22248 / JCM 15807 / FRC-32)</name>
    <name type="common">Geobacter daltonii</name>
    <dbReference type="NCBI Taxonomy" id="316067"/>
    <lineage>
        <taxon>Bacteria</taxon>
        <taxon>Pseudomonadati</taxon>
        <taxon>Thermodesulfobacteriota</taxon>
        <taxon>Desulfuromonadia</taxon>
        <taxon>Geobacterales</taxon>
        <taxon>Geobacteraceae</taxon>
        <taxon>Geotalea</taxon>
    </lineage>
</organism>
<dbReference type="PANTHER" id="PTHR30432">
    <property type="entry name" value="TRANSCRIPTIONAL REGULATOR MODE"/>
    <property type="match status" value="1"/>
</dbReference>
<protein>
    <submittedName>
        <fullName evidence="4">Molybdate/tungstate-binding protein, molbindin</fullName>
    </submittedName>
</protein>
<dbReference type="GO" id="GO:0015689">
    <property type="term" value="P:molybdate ion transport"/>
    <property type="evidence" value="ECO:0007669"/>
    <property type="project" value="InterPro"/>
</dbReference>
<dbReference type="KEGG" id="geo:Geob_0272"/>
<accession>B9M985</accession>
<gene>
    <name evidence="4" type="primary">mop</name>
    <name evidence="4" type="ordered locus">Geob_0272</name>
</gene>
<dbReference type="RefSeq" id="WP_012645372.1">
    <property type="nucleotide sequence ID" value="NC_011979.1"/>
</dbReference>
<dbReference type="PANTHER" id="PTHR30432:SF1">
    <property type="entry name" value="DNA-BINDING TRANSCRIPTIONAL DUAL REGULATOR MODE"/>
    <property type="match status" value="1"/>
</dbReference>
<evidence type="ECO:0000259" key="3">
    <source>
        <dbReference type="PROSITE" id="PS51866"/>
    </source>
</evidence>
<dbReference type="eggNOG" id="COG3585">
    <property type="taxonomic scope" value="Bacteria"/>
</dbReference>
<dbReference type="HOGENOM" id="CLU_118993_0_1_7"/>
<dbReference type="InterPro" id="IPR004606">
    <property type="entry name" value="Mop_domain"/>
</dbReference>
<dbReference type="InterPro" id="IPR005116">
    <property type="entry name" value="Transp-assoc_OB_typ1"/>
</dbReference>
<dbReference type="PROSITE" id="PS51866">
    <property type="entry name" value="MOP"/>
    <property type="match status" value="2"/>
</dbReference>
<sequence>MNISARNLLSGKVTTVRKGAINSEVELSLDGGETIAAVITNASLEEMGIKEGMEAFALVKAPLVIIAKGNTGLKFSARNVLQGTVKKIAQGSVNAEISIQLQGSGIITSIITKGSVAAMALQEGDQVSAIFKASSVILAVKA</sequence>
<evidence type="ECO:0000313" key="5">
    <source>
        <dbReference type="Proteomes" id="UP000007721"/>
    </source>
</evidence>
<proteinExistence type="predicted"/>
<evidence type="ECO:0000256" key="2">
    <source>
        <dbReference type="PROSITE-ProRule" id="PRU01213"/>
    </source>
</evidence>
<keyword evidence="1 2" id="KW-0500">Molybdenum</keyword>
<dbReference type="OrthoDB" id="9800709at2"/>
<dbReference type="EMBL" id="CP001390">
    <property type="protein sequence ID" value="ACM18643.1"/>
    <property type="molecule type" value="Genomic_DNA"/>
</dbReference>
<dbReference type="SUPFAM" id="SSF50331">
    <property type="entry name" value="MOP-like"/>
    <property type="match status" value="2"/>
</dbReference>
<dbReference type="NCBIfam" id="TIGR00638">
    <property type="entry name" value="Mop"/>
    <property type="match status" value="2"/>
</dbReference>
<dbReference type="Pfam" id="PF03459">
    <property type="entry name" value="TOBE"/>
    <property type="match status" value="2"/>
</dbReference>
<feature type="domain" description="Mop" evidence="3">
    <location>
        <begin position="74"/>
        <end position="140"/>
    </location>
</feature>
<dbReference type="Proteomes" id="UP000007721">
    <property type="component" value="Chromosome"/>
</dbReference>
<dbReference type="Gene3D" id="2.40.50.100">
    <property type="match status" value="2"/>
</dbReference>
<dbReference type="InterPro" id="IPR008995">
    <property type="entry name" value="Mo/tungstate-bd_C_term_dom"/>
</dbReference>
<dbReference type="InterPro" id="IPR051815">
    <property type="entry name" value="Molybdate_resp_trans_reg"/>
</dbReference>
<feature type="domain" description="Mop" evidence="3">
    <location>
        <begin position="2"/>
        <end position="68"/>
    </location>
</feature>
<dbReference type="AlphaFoldDB" id="B9M985"/>
<evidence type="ECO:0000313" key="4">
    <source>
        <dbReference type="EMBL" id="ACM18643.1"/>
    </source>
</evidence>
<reference evidence="4 5" key="1">
    <citation type="submission" date="2009-01" db="EMBL/GenBank/DDBJ databases">
        <title>Complete sequence of Geobacter sp. FRC-32.</title>
        <authorList>
            <consortium name="US DOE Joint Genome Institute"/>
            <person name="Lucas S."/>
            <person name="Copeland A."/>
            <person name="Lapidus A."/>
            <person name="Glavina del Rio T."/>
            <person name="Dalin E."/>
            <person name="Tice H."/>
            <person name="Bruce D."/>
            <person name="Goodwin L."/>
            <person name="Pitluck S."/>
            <person name="Saunders E."/>
            <person name="Brettin T."/>
            <person name="Detter J.C."/>
            <person name="Han C."/>
            <person name="Larimer F."/>
            <person name="Land M."/>
            <person name="Hauser L."/>
            <person name="Kyrpides N."/>
            <person name="Ovchinnikova G."/>
            <person name="Kostka J."/>
            <person name="Richardson P."/>
        </authorList>
    </citation>
    <scope>NUCLEOTIDE SEQUENCE [LARGE SCALE GENOMIC DNA]</scope>
    <source>
        <strain evidence="5">DSM 22248 / JCM 15807 / FRC-32</strain>
    </source>
</reference>